<dbReference type="Pfam" id="PF04448">
    <property type="entry name" value="DUF551"/>
    <property type="match status" value="1"/>
</dbReference>
<reference evidence="2 3" key="1">
    <citation type="submission" date="2020-08" db="EMBL/GenBank/DDBJ databases">
        <title>Genomic Encyclopedia of Type Strains, Phase IV (KMG-IV): sequencing the most valuable type-strain genomes for metagenomic binning, comparative biology and taxonomic classification.</title>
        <authorList>
            <person name="Goeker M."/>
        </authorList>
    </citation>
    <scope>NUCLEOTIDE SEQUENCE [LARGE SCALE GENOMIC DNA]</scope>
    <source>
        <strain evidence="2 3">DSM 28760</strain>
    </source>
</reference>
<dbReference type="EMBL" id="JACICC010000002">
    <property type="protein sequence ID" value="MBB3808804.1"/>
    <property type="molecule type" value="Genomic_DNA"/>
</dbReference>
<dbReference type="AlphaFoldDB" id="A0A7W6EFE6"/>
<keyword evidence="3" id="KW-1185">Reference proteome</keyword>
<protein>
    <recommendedName>
        <fullName evidence="1">DUF551 domain-containing protein</fullName>
    </recommendedName>
</protein>
<dbReference type="Proteomes" id="UP000537592">
    <property type="component" value="Unassembled WGS sequence"/>
</dbReference>
<gene>
    <name evidence="2" type="ORF">FHS81_000874</name>
</gene>
<evidence type="ECO:0000259" key="1">
    <source>
        <dbReference type="Pfam" id="PF04448"/>
    </source>
</evidence>
<dbReference type="InterPro" id="IPR007539">
    <property type="entry name" value="DUF551"/>
</dbReference>
<sequence length="333" mass="36213">MQTDAPGSFDAWPLSEYGPGRIHTNDEVRIWHAAVAWATAREREREKQRLIAGVRDGSIAAFVNYGHDLPDTSDLDCPYCGGSGHKDDVRGETWLPIATAPKDGTPVLCFTPDNDFSAITGIDVLWWDDDDWLYAGSPVAFQPTHWMPLPAAPPSPAAVDDNKAPDDARYGDSHIGTEPPTACMNWAGWDASNLPWSAAHHQDRVCRAVFGEAWSMGQANKLISLIERTWSTPNRAEPPADHIPDAKKMVATTAQTEPPPAYPAEEREACAKVAESFGPNRPLQCKRPIPERIIGRWEGEQAASAAIAAAIRARDVLNTPLPPLSGEEKGGDG</sequence>
<organism evidence="2 3">
    <name type="scientific">Pseudochelatococcus contaminans</name>
    <dbReference type="NCBI Taxonomy" id="1538103"/>
    <lineage>
        <taxon>Bacteria</taxon>
        <taxon>Pseudomonadati</taxon>
        <taxon>Pseudomonadota</taxon>
        <taxon>Alphaproteobacteria</taxon>
        <taxon>Hyphomicrobiales</taxon>
        <taxon>Chelatococcaceae</taxon>
        <taxon>Pseudochelatococcus</taxon>
    </lineage>
</organism>
<feature type="domain" description="DUF551" evidence="1">
    <location>
        <begin position="101"/>
        <end position="153"/>
    </location>
</feature>
<proteinExistence type="predicted"/>
<dbReference type="RefSeq" id="WP_183750844.1">
    <property type="nucleotide sequence ID" value="NZ_JACICC010000002.1"/>
</dbReference>
<evidence type="ECO:0000313" key="2">
    <source>
        <dbReference type="EMBL" id="MBB3808804.1"/>
    </source>
</evidence>
<accession>A0A7W6EFE6</accession>
<comment type="caution">
    <text evidence="2">The sequence shown here is derived from an EMBL/GenBank/DDBJ whole genome shotgun (WGS) entry which is preliminary data.</text>
</comment>
<evidence type="ECO:0000313" key="3">
    <source>
        <dbReference type="Proteomes" id="UP000537592"/>
    </source>
</evidence>
<name>A0A7W6EFE6_9HYPH</name>